<keyword evidence="9" id="KW-1185">Reference proteome</keyword>
<evidence type="ECO:0000313" key="9">
    <source>
        <dbReference type="Proteomes" id="UP001165122"/>
    </source>
</evidence>
<feature type="coiled-coil region" evidence="5">
    <location>
        <begin position="223"/>
        <end position="271"/>
    </location>
</feature>
<keyword evidence="1 3" id="KW-0547">Nucleotide-binding</keyword>
<dbReference type="InterPro" id="IPR027417">
    <property type="entry name" value="P-loop_NTPase"/>
</dbReference>
<evidence type="ECO:0000256" key="1">
    <source>
        <dbReference type="ARBA" id="ARBA00022741"/>
    </source>
</evidence>
<dbReference type="Gene3D" id="3.40.850.10">
    <property type="entry name" value="Kinesin motor domain"/>
    <property type="match status" value="1"/>
</dbReference>
<dbReference type="PROSITE" id="PS50067">
    <property type="entry name" value="KINESIN_MOTOR_2"/>
    <property type="match status" value="1"/>
</dbReference>
<feature type="region of interest" description="Disordered" evidence="6">
    <location>
        <begin position="1"/>
        <end position="41"/>
    </location>
</feature>
<comment type="caution">
    <text evidence="8">The sequence shown here is derived from an EMBL/GenBank/DDBJ whole genome shotgun (WGS) entry which is preliminary data.</text>
</comment>
<dbReference type="SMART" id="SM00129">
    <property type="entry name" value="KISc"/>
    <property type="match status" value="1"/>
</dbReference>
<dbReference type="GO" id="GO:0008017">
    <property type="term" value="F:microtubule binding"/>
    <property type="evidence" value="ECO:0007669"/>
    <property type="project" value="InterPro"/>
</dbReference>
<evidence type="ECO:0000256" key="3">
    <source>
        <dbReference type="PROSITE-ProRule" id="PRU00283"/>
    </source>
</evidence>
<feature type="domain" description="Kinesin motor" evidence="7">
    <location>
        <begin position="513"/>
        <end position="840"/>
    </location>
</feature>
<feature type="coiled-coil region" evidence="5">
    <location>
        <begin position="320"/>
        <end position="396"/>
    </location>
</feature>
<dbReference type="GO" id="GO:0003777">
    <property type="term" value="F:microtubule motor activity"/>
    <property type="evidence" value="ECO:0007669"/>
    <property type="project" value="InterPro"/>
</dbReference>
<evidence type="ECO:0000256" key="2">
    <source>
        <dbReference type="ARBA" id="ARBA00022840"/>
    </source>
</evidence>
<evidence type="ECO:0000256" key="4">
    <source>
        <dbReference type="RuleBase" id="RU000394"/>
    </source>
</evidence>
<dbReference type="InterPro" id="IPR001752">
    <property type="entry name" value="Kinesin_motor_dom"/>
</dbReference>
<evidence type="ECO:0000256" key="6">
    <source>
        <dbReference type="SAM" id="MobiDB-lite"/>
    </source>
</evidence>
<keyword evidence="4" id="KW-0493">Microtubule</keyword>
<protein>
    <recommendedName>
        <fullName evidence="4">Kinesin-like protein</fullName>
    </recommendedName>
</protein>
<organism evidence="8 9">
    <name type="scientific">Triparma laevis f. longispina</name>
    <dbReference type="NCBI Taxonomy" id="1714387"/>
    <lineage>
        <taxon>Eukaryota</taxon>
        <taxon>Sar</taxon>
        <taxon>Stramenopiles</taxon>
        <taxon>Ochrophyta</taxon>
        <taxon>Bolidophyceae</taxon>
        <taxon>Parmales</taxon>
        <taxon>Triparmaceae</taxon>
        <taxon>Triparma</taxon>
    </lineage>
</organism>
<reference evidence="9" key="1">
    <citation type="journal article" date="2023" name="Commun. Biol.">
        <title>Genome analysis of Parmales, the sister group of diatoms, reveals the evolutionary specialization of diatoms from phago-mixotrophs to photoautotrophs.</title>
        <authorList>
            <person name="Ban H."/>
            <person name="Sato S."/>
            <person name="Yoshikawa S."/>
            <person name="Yamada K."/>
            <person name="Nakamura Y."/>
            <person name="Ichinomiya M."/>
            <person name="Sato N."/>
            <person name="Blanc-Mathieu R."/>
            <person name="Endo H."/>
            <person name="Kuwata A."/>
            <person name="Ogata H."/>
        </authorList>
    </citation>
    <scope>NUCLEOTIDE SEQUENCE [LARGE SCALE GENOMIC DNA]</scope>
    <source>
        <strain evidence="9">NIES 3700</strain>
    </source>
</reference>
<feature type="compositionally biased region" description="Basic and acidic residues" evidence="6">
    <location>
        <begin position="57"/>
        <end position="67"/>
    </location>
</feature>
<proteinExistence type="inferred from homology"/>
<dbReference type="GO" id="GO:0007018">
    <property type="term" value="P:microtubule-based movement"/>
    <property type="evidence" value="ECO:0007669"/>
    <property type="project" value="InterPro"/>
</dbReference>
<dbReference type="GO" id="GO:0005524">
    <property type="term" value="F:ATP binding"/>
    <property type="evidence" value="ECO:0007669"/>
    <property type="project" value="UniProtKB-UniRule"/>
</dbReference>
<feature type="region of interest" description="Disordered" evidence="6">
    <location>
        <begin position="57"/>
        <end position="109"/>
    </location>
</feature>
<keyword evidence="5" id="KW-0175">Coiled coil</keyword>
<gene>
    <name evidence="8" type="ORF">TrLO_g13332</name>
</gene>
<keyword evidence="3 4" id="KW-0505">Motor protein</keyword>
<dbReference type="Proteomes" id="UP001165122">
    <property type="component" value="Unassembled WGS sequence"/>
</dbReference>
<dbReference type="SUPFAM" id="SSF52540">
    <property type="entry name" value="P-loop containing nucleoside triphosphate hydrolases"/>
    <property type="match status" value="1"/>
</dbReference>
<dbReference type="OrthoDB" id="3176171at2759"/>
<dbReference type="PANTHER" id="PTHR47972:SF28">
    <property type="entry name" value="KINESIN-LIKE PROTEIN KLP-3"/>
    <property type="match status" value="1"/>
</dbReference>
<feature type="compositionally biased region" description="Low complexity" evidence="6">
    <location>
        <begin position="14"/>
        <end position="24"/>
    </location>
</feature>
<keyword evidence="2 3" id="KW-0067">ATP-binding</keyword>
<dbReference type="InterPro" id="IPR019821">
    <property type="entry name" value="Kinesin_motor_CS"/>
</dbReference>
<accession>A0A9W7FH66</accession>
<dbReference type="PANTHER" id="PTHR47972">
    <property type="entry name" value="KINESIN-LIKE PROTEIN KLP-3"/>
    <property type="match status" value="1"/>
</dbReference>
<sequence length="929" mass="102855">MPPPPFPPSPKPLGLPSSYLSSSLNHQHNSNRTTRGLSAEDLEGGDVMLRLYESIRSEERRSGREATKTSTRKLINNEKNKNKNKPKQVNHTHNPSKGANPISSFTSSSKNQTSLLTDLKSSNIRLRAQLSSLLNLSALFLKSSDKPLEVVKGDAIAFSSLLDDNVIKLLGPSASNIGGDNNALRGSAGTDLIGGDDNACVSEVINFFKGMGLVFEKEFGERIEECEEEGQKWREQFEKSERERVMLIYDFKKLEEELDQVRNRTNEEILESVYDGKLALVGGEDYAVKDDAALIAMGIQPIPTNALATNVGRTHVHHEMDALRQQKIFLQKEVEEMRAALRRKEAEVNARECDMSNIVDSLEEAQRKLLQSEKDKVVLKRKLILANEEKQKLKKKEYSYEKSGIEAMELGDIAVRKAEDILEKAYKVKVAKRRPLVRAKRLAEESRRGVGELGRHVKLEINRCLHDVCDLVREGLFALGEEVQGAAEMRVKYRLEAQERRKIFNKMLTMQGRMRVMARIRPKQGGELNQCISIAPGGKGDTIMLDLDHNGAHKFRFDKVFSHLPNAHSDTEHGIAEQVLPLALSAMDGYNVCVFAYGQTGSGKTHTMKALTSIICRKLFSSREGFKSKVSVSYTEIYNNEVRDLLRNPKDDHGSRSEWGRGDNNIPSLDVRNNLDGEVEVNSIRVQITCAEEVEDLVRRGTEIRSTFSTDLNKHSSRSHALLTITCEVENEWAGLKYCGKLNLVDLAGSERLSRSNTEGDRLKETQFINTSLAALGNVMSALAKEQAYIPYRDSKLTMLLSDCLSGNSKVLMMTCVKEGAEEASETLCTLQFGARAKRVKLGEAKKNVVGKVGGEEGGEDWGVGGGSREGGGMRSGGRGGGSSNSTRSAIRADKKKKANNPPPPPTVLAATSGKPPSIRGKSKSKEKK</sequence>
<dbReference type="PRINTS" id="PR00380">
    <property type="entry name" value="KINESINHEAVY"/>
</dbReference>
<name>A0A9W7FH66_9STRA</name>
<dbReference type="InterPro" id="IPR036961">
    <property type="entry name" value="Kinesin_motor_dom_sf"/>
</dbReference>
<dbReference type="InterPro" id="IPR027640">
    <property type="entry name" value="Kinesin-like_fam"/>
</dbReference>
<dbReference type="Pfam" id="PF00225">
    <property type="entry name" value="Kinesin"/>
    <property type="match status" value="1"/>
</dbReference>
<dbReference type="GO" id="GO:0005874">
    <property type="term" value="C:microtubule"/>
    <property type="evidence" value="ECO:0007669"/>
    <property type="project" value="UniProtKB-KW"/>
</dbReference>
<feature type="compositionally biased region" description="Polar residues" evidence="6">
    <location>
        <begin position="25"/>
        <end position="36"/>
    </location>
</feature>
<feature type="compositionally biased region" description="Pro residues" evidence="6">
    <location>
        <begin position="1"/>
        <end position="13"/>
    </location>
</feature>
<evidence type="ECO:0000313" key="8">
    <source>
        <dbReference type="EMBL" id="GMI12324.1"/>
    </source>
</evidence>
<dbReference type="PROSITE" id="PS00411">
    <property type="entry name" value="KINESIN_MOTOR_1"/>
    <property type="match status" value="1"/>
</dbReference>
<dbReference type="AlphaFoldDB" id="A0A9W7FH66"/>
<feature type="region of interest" description="Disordered" evidence="6">
    <location>
        <begin position="851"/>
        <end position="929"/>
    </location>
</feature>
<feature type="compositionally biased region" description="Gly residues" evidence="6">
    <location>
        <begin position="861"/>
        <end position="883"/>
    </location>
</feature>
<evidence type="ECO:0000259" key="7">
    <source>
        <dbReference type="PROSITE" id="PS50067"/>
    </source>
</evidence>
<comment type="similarity">
    <text evidence="3 4">Belongs to the TRAFAC class myosin-kinesin ATPase superfamily. Kinesin family.</text>
</comment>
<evidence type="ECO:0000256" key="5">
    <source>
        <dbReference type="SAM" id="Coils"/>
    </source>
</evidence>
<dbReference type="EMBL" id="BRXW01000176">
    <property type="protein sequence ID" value="GMI12324.1"/>
    <property type="molecule type" value="Genomic_DNA"/>
</dbReference>
<feature type="binding site" evidence="3">
    <location>
        <begin position="598"/>
        <end position="605"/>
    </location>
    <ligand>
        <name>ATP</name>
        <dbReference type="ChEBI" id="CHEBI:30616"/>
    </ligand>
</feature>